<evidence type="ECO:0000313" key="2">
    <source>
        <dbReference type="EMBL" id="KAK1846491.1"/>
    </source>
</evidence>
<comment type="caution">
    <text evidence="2">The sequence shown here is derived from an EMBL/GenBank/DDBJ whole genome shotgun (WGS) entry which is preliminary data.</text>
</comment>
<dbReference type="Proteomes" id="UP001243330">
    <property type="component" value="Unassembled WGS sequence"/>
</dbReference>
<name>A0AAD9AE46_9PEZI</name>
<feature type="chain" id="PRO_5042014022" evidence="1">
    <location>
        <begin position="21"/>
        <end position="99"/>
    </location>
</feature>
<keyword evidence="3" id="KW-1185">Reference proteome</keyword>
<proteinExistence type="predicted"/>
<sequence>MCVPGCLAIWKVTFLRGAWLFVLDDREEQDLGVGSFLVTFGVGGGDSHDSGIWGSRKNMGLYCVDGFRGLACRVRWVCYICSRDGDYVYGHLKSDELVD</sequence>
<keyword evidence="1" id="KW-0732">Signal</keyword>
<evidence type="ECO:0000313" key="3">
    <source>
        <dbReference type="Proteomes" id="UP001243330"/>
    </source>
</evidence>
<dbReference type="EMBL" id="JAQOWY010000234">
    <property type="protein sequence ID" value="KAK1846491.1"/>
    <property type="molecule type" value="Genomic_DNA"/>
</dbReference>
<protein>
    <submittedName>
        <fullName evidence="2">Uncharacterized protein</fullName>
    </submittedName>
</protein>
<organism evidence="2 3">
    <name type="scientific">Colletotrichum chrysophilum</name>
    <dbReference type="NCBI Taxonomy" id="1836956"/>
    <lineage>
        <taxon>Eukaryota</taxon>
        <taxon>Fungi</taxon>
        <taxon>Dikarya</taxon>
        <taxon>Ascomycota</taxon>
        <taxon>Pezizomycotina</taxon>
        <taxon>Sordariomycetes</taxon>
        <taxon>Hypocreomycetidae</taxon>
        <taxon>Glomerellales</taxon>
        <taxon>Glomerellaceae</taxon>
        <taxon>Colletotrichum</taxon>
        <taxon>Colletotrichum gloeosporioides species complex</taxon>
    </lineage>
</organism>
<gene>
    <name evidence="2" type="ORF">CCHR01_10879</name>
</gene>
<feature type="signal peptide" evidence="1">
    <location>
        <begin position="1"/>
        <end position="20"/>
    </location>
</feature>
<dbReference type="AlphaFoldDB" id="A0AAD9AE46"/>
<reference evidence="2" key="1">
    <citation type="submission" date="2023-01" db="EMBL/GenBank/DDBJ databases">
        <title>Colletotrichum chrysophilum M932 genome sequence.</title>
        <authorList>
            <person name="Baroncelli R."/>
        </authorList>
    </citation>
    <scope>NUCLEOTIDE SEQUENCE</scope>
    <source>
        <strain evidence="2">M932</strain>
    </source>
</reference>
<accession>A0AAD9AE46</accession>
<evidence type="ECO:0000256" key="1">
    <source>
        <dbReference type="SAM" id="SignalP"/>
    </source>
</evidence>